<gene>
    <name evidence="9" type="ORF">MANY_36180</name>
</gene>
<sequence>MADDAVSIDPLMHGLRSKGLKKGSVSLVGAVAIGLAATAPAYSLTGALGHGAAESGYQLPIVFIIAVIPMYFVALAYKHLTDAAPDAGTVFTWGSKAIAPHIGWIGGYALILSSILAGVGAAGILVNATAVVLGLAEPPTWFNVLVAAVFILATTWLVARGAEESSRTTLILTIVQYGGLALFAVIMIIAAVRGQQNPTAEPFSLEWFNPFAIQSPGALLGGFLVAIFIFWGFDASLAMSEETAGTPEQAGRSGVTAIIITVVTYVIFSVAALAFAGIDENSPTSLTNATNIDDVFTTLAGEAIGTRGAVIAALIVGISAFSATMSTVMPTARGVLSMATYKALPNRFASVDQVSQTPKFATWVIGLTSLAIYGGLTLVSESIVEDSVYSVGIAIMAYYSVVAVSSVVYFWRTAFQSVKTALEQVILPGIGALILIPVGIVEAYHMIDPEYGSGGSVAGIGTVFVVGVLSLAFGVVLMILWNIKAPAFFRGQTLRRERT</sequence>
<keyword evidence="5 8" id="KW-0812">Transmembrane</keyword>
<feature type="transmembrane region" description="Helical" evidence="8">
    <location>
        <begin position="425"/>
        <end position="447"/>
    </location>
</feature>
<feature type="transmembrane region" description="Helical" evidence="8">
    <location>
        <begin position="141"/>
        <end position="158"/>
    </location>
</feature>
<feature type="transmembrane region" description="Helical" evidence="8">
    <location>
        <begin position="459"/>
        <end position="481"/>
    </location>
</feature>
<dbReference type="Gene3D" id="1.20.1740.10">
    <property type="entry name" value="Amino acid/polyamine transporter I"/>
    <property type="match status" value="1"/>
</dbReference>
<name>A0A6N4WGF0_9MYCO</name>
<keyword evidence="7 8" id="KW-0472">Membrane</keyword>
<comment type="function">
    <text evidence="1">Probable amino-acid or metabolite transport protein.</text>
</comment>
<dbReference type="RefSeq" id="WP_163805469.1">
    <property type="nucleotide sequence ID" value="NZ_AP022620.1"/>
</dbReference>
<feature type="transmembrane region" description="Helical" evidence="8">
    <location>
        <begin position="309"/>
        <end position="328"/>
    </location>
</feature>
<dbReference type="InterPro" id="IPR002293">
    <property type="entry name" value="AA/rel_permease1"/>
</dbReference>
<feature type="transmembrane region" description="Helical" evidence="8">
    <location>
        <begin position="25"/>
        <end position="45"/>
    </location>
</feature>
<evidence type="ECO:0000313" key="10">
    <source>
        <dbReference type="Proteomes" id="UP000467249"/>
    </source>
</evidence>
<comment type="similarity">
    <text evidence="3">Belongs to the amino acid-polyamine-organocation (APC) superfamily.</text>
</comment>
<dbReference type="EMBL" id="AP022620">
    <property type="protein sequence ID" value="BBZ78281.1"/>
    <property type="molecule type" value="Genomic_DNA"/>
</dbReference>
<evidence type="ECO:0000256" key="3">
    <source>
        <dbReference type="ARBA" id="ARBA00009523"/>
    </source>
</evidence>
<feature type="transmembrane region" description="Helical" evidence="8">
    <location>
        <begin position="391"/>
        <end position="413"/>
    </location>
</feature>
<dbReference type="AlphaFoldDB" id="A0A6N4WGF0"/>
<feature type="transmembrane region" description="Helical" evidence="8">
    <location>
        <begin position="254"/>
        <end position="278"/>
    </location>
</feature>
<protein>
    <submittedName>
        <fullName evidence="9">Amino acid transporter</fullName>
    </submittedName>
</protein>
<proteinExistence type="inferred from homology"/>
<dbReference type="GO" id="GO:0005886">
    <property type="term" value="C:plasma membrane"/>
    <property type="evidence" value="ECO:0007669"/>
    <property type="project" value="UniProtKB-SubCell"/>
</dbReference>
<evidence type="ECO:0000256" key="6">
    <source>
        <dbReference type="ARBA" id="ARBA00022989"/>
    </source>
</evidence>
<dbReference type="Proteomes" id="UP000467249">
    <property type="component" value="Chromosome"/>
</dbReference>
<keyword evidence="4" id="KW-1003">Cell membrane</keyword>
<evidence type="ECO:0000256" key="8">
    <source>
        <dbReference type="SAM" id="Phobius"/>
    </source>
</evidence>
<keyword evidence="10" id="KW-1185">Reference proteome</keyword>
<comment type="subcellular location">
    <subcellularLocation>
        <location evidence="2">Cell membrane</location>
        <topology evidence="2">Multi-pass membrane protein</topology>
    </subcellularLocation>
</comment>
<feature type="transmembrane region" description="Helical" evidence="8">
    <location>
        <begin position="108"/>
        <end position="135"/>
    </location>
</feature>
<dbReference type="InterPro" id="IPR050367">
    <property type="entry name" value="APC_superfamily"/>
</dbReference>
<evidence type="ECO:0000256" key="5">
    <source>
        <dbReference type="ARBA" id="ARBA00022692"/>
    </source>
</evidence>
<evidence type="ECO:0000256" key="2">
    <source>
        <dbReference type="ARBA" id="ARBA00004651"/>
    </source>
</evidence>
<feature type="transmembrane region" description="Helical" evidence="8">
    <location>
        <begin position="360"/>
        <end position="379"/>
    </location>
</feature>
<evidence type="ECO:0000313" key="9">
    <source>
        <dbReference type="EMBL" id="BBZ78281.1"/>
    </source>
</evidence>
<organism evidence="9 10">
    <name type="scientific">Mycolicibacterium anyangense</name>
    <dbReference type="NCBI Taxonomy" id="1431246"/>
    <lineage>
        <taxon>Bacteria</taxon>
        <taxon>Bacillati</taxon>
        <taxon>Actinomycetota</taxon>
        <taxon>Actinomycetes</taxon>
        <taxon>Mycobacteriales</taxon>
        <taxon>Mycobacteriaceae</taxon>
        <taxon>Mycolicibacterium</taxon>
    </lineage>
</organism>
<feature type="transmembrane region" description="Helical" evidence="8">
    <location>
        <begin position="57"/>
        <end position="77"/>
    </location>
</feature>
<feature type="transmembrane region" description="Helical" evidence="8">
    <location>
        <begin position="170"/>
        <end position="191"/>
    </location>
</feature>
<keyword evidence="6 8" id="KW-1133">Transmembrane helix</keyword>
<feature type="transmembrane region" description="Helical" evidence="8">
    <location>
        <begin position="211"/>
        <end position="233"/>
    </location>
</feature>
<dbReference type="KEGG" id="many:MANY_36180"/>
<evidence type="ECO:0000256" key="4">
    <source>
        <dbReference type="ARBA" id="ARBA00022475"/>
    </source>
</evidence>
<evidence type="ECO:0000256" key="7">
    <source>
        <dbReference type="ARBA" id="ARBA00023136"/>
    </source>
</evidence>
<dbReference type="GO" id="GO:0022857">
    <property type="term" value="F:transmembrane transporter activity"/>
    <property type="evidence" value="ECO:0007669"/>
    <property type="project" value="InterPro"/>
</dbReference>
<dbReference type="PANTHER" id="PTHR42770">
    <property type="entry name" value="AMINO ACID TRANSPORTER-RELATED"/>
    <property type="match status" value="1"/>
</dbReference>
<dbReference type="PIRSF" id="PIRSF006060">
    <property type="entry name" value="AA_transporter"/>
    <property type="match status" value="1"/>
</dbReference>
<dbReference type="Pfam" id="PF13520">
    <property type="entry name" value="AA_permease_2"/>
    <property type="match status" value="1"/>
</dbReference>
<evidence type="ECO:0000256" key="1">
    <source>
        <dbReference type="ARBA" id="ARBA00002249"/>
    </source>
</evidence>
<dbReference type="PANTHER" id="PTHR42770:SF16">
    <property type="entry name" value="AMINO ACID PERMEASE"/>
    <property type="match status" value="1"/>
</dbReference>
<reference evidence="9 10" key="1">
    <citation type="journal article" date="2019" name="Emerg. Microbes Infect.">
        <title>Comprehensive subspecies identification of 175 nontuberculous mycobacteria species based on 7547 genomic profiles.</title>
        <authorList>
            <person name="Matsumoto Y."/>
            <person name="Kinjo T."/>
            <person name="Motooka D."/>
            <person name="Nabeya D."/>
            <person name="Jung N."/>
            <person name="Uechi K."/>
            <person name="Horii T."/>
            <person name="Iida T."/>
            <person name="Fujita J."/>
            <person name="Nakamura S."/>
        </authorList>
    </citation>
    <scope>NUCLEOTIDE SEQUENCE [LARGE SCALE GENOMIC DNA]</scope>
    <source>
        <strain evidence="9 10">JCM 30275</strain>
    </source>
</reference>
<accession>A0A6N4WGF0</accession>